<keyword evidence="2" id="KW-1185">Reference proteome</keyword>
<proteinExistence type="predicted"/>
<dbReference type="EMBL" id="CM051400">
    <property type="protein sequence ID" value="KAJ4714873.1"/>
    <property type="molecule type" value="Genomic_DNA"/>
</dbReference>
<comment type="caution">
    <text evidence="1">The sequence shown here is derived from an EMBL/GenBank/DDBJ whole genome shotgun (WGS) entry which is preliminary data.</text>
</comment>
<name>A0ACC1XU47_MELAZ</name>
<evidence type="ECO:0000313" key="2">
    <source>
        <dbReference type="Proteomes" id="UP001164539"/>
    </source>
</evidence>
<gene>
    <name evidence="1" type="ORF">OWV82_013292</name>
</gene>
<organism evidence="1 2">
    <name type="scientific">Melia azedarach</name>
    <name type="common">Chinaberry tree</name>
    <dbReference type="NCBI Taxonomy" id="155640"/>
    <lineage>
        <taxon>Eukaryota</taxon>
        <taxon>Viridiplantae</taxon>
        <taxon>Streptophyta</taxon>
        <taxon>Embryophyta</taxon>
        <taxon>Tracheophyta</taxon>
        <taxon>Spermatophyta</taxon>
        <taxon>Magnoliopsida</taxon>
        <taxon>eudicotyledons</taxon>
        <taxon>Gunneridae</taxon>
        <taxon>Pentapetalae</taxon>
        <taxon>rosids</taxon>
        <taxon>malvids</taxon>
        <taxon>Sapindales</taxon>
        <taxon>Meliaceae</taxon>
        <taxon>Melia</taxon>
    </lineage>
</organism>
<reference evidence="1 2" key="1">
    <citation type="journal article" date="2023" name="Science">
        <title>Complex scaffold remodeling in plant triterpene biosynthesis.</title>
        <authorList>
            <person name="De La Pena R."/>
            <person name="Hodgson H."/>
            <person name="Liu J.C."/>
            <person name="Stephenson M.J."/>
            <person name="Martin A.C."/>
            <person name="Owen C."/>
            <person name="Harkess A."/>
            <person name="Leebens-Mack J."/>
            <person name="Jimenez L.E."/>
            <person name="Osbourn A."/>
            <person name="Sattely E.S."/>
        </authorList>
    </citation>
    <scope>NUCLEOTIDE SEQUENCE [LARGE SCALE GENOMIC DNA]</scope>
    <source>
        <strain evidence="2">cv. JPN11</strain>
        <tissue evidence="1">Leaf</tissue>
    </source>
</reference>
<feature type="non-terminal residue" evidence="1">
    <location>
        <position position="466"/>
    </location>
</feature>
<evidence type="ECO:0000313" key="1">
    <source>
        <dbReference type="EMBL" id="KAJ4714873.1"/>
    </source>
</evidence>
<accession>A0ACC1XU47</accession>
<dbReference type="Proteomes" id="UP001164539">
    <property type="component" value="Chromosome 7"/>
</dbReference>
<protein>
    <submittedName>
        <fullName evidence="1">Lipase</fullName>
    </submittedName>
</protein>
<sequence>MASHSFSGNYMILRPEEVSIRDLLGILCNCDFAQKAFVEFPIGREENLPRRWLLFISLLAQKVLQRMERPMSWFGSACEMALNILSCNHNFFVLLLRVLQKKVIVPGRTSDMFLSFVGNSDKRVQLDNSIKNGDSRYYAMLCAMASKLSYENKVVVENTVRDCWKMELIGYYDFWNDFQRKYTTQGFMFHDKTADPDVIIIAFRGTELFDADAWCTDIDISWYELPGMGKIHGGFMKALGLLIGQGWPPETEQDSDRPLAYYTIRENLRQLLKANSKTNFILTGHSLGGALAILFAAVLALHEETFLLKRLEGVYTFGQPRVGDEEFKMFMEKQLYAYGIKYLRFVYSHDVIPRLPSDDFTFLFKHFGTCLYFNSFYQGKIVEEEPDKNYMSPWVIIPRMINAFWELLRSFIIPYIKGPDYSETWLLKLIRFVGLALPGLAAHNPHDYINTTRLGSHDIYLRVQER</sequence>